<reference evidence="4 5" key="1">
    <citation type="submission" date="2019-07" db="EMBL/GenBank/DDBJ databases">
        <authorList>
            <person name="Jastrzebski P J."/>
            <person name="Paukszto L."/>
            <person name="Jastrzebski P J."/>
        </authorList>
    </citation>
    <scope>NUCLEOTIDE SEQUENCE [LARGE SCALE GENOMIC DNA]</scope>
    <source>
        <strain evidence="4 5">WMS-il1</strain>
    </source>
</reference>
<dbReference type="EMBL" id="CABIJS010000577">
    <property type="protein sequence ID" value="VUZ53792.1"/>
    <property type="molecule type" value="Genomic_DNA"/>
</dbReference>
<dbReference type="Proteomes" id="UP000321570">
    <property type="component" value="Unassembled WGS sequence"/>
</dbReference>
<organism evidence="4 5">
    <name type="scientific">Hymenolepis diminuta</name>
    <name type="common">Rat tapeworm</name>
    <dbReference type="NCBI Taxonomy" id="6216"/>
    <lineage>
        <taxon>Eukaryota</taxon>
        <taxon>Metazoa</taxon>
        <taxon>Spiralia</taxon>
        <taxon>Lophotrochozoa</taxon>
        <taxon>Platyhelminthes</taxon>
        <taxon>Cestoda</taxon>
        <taxon>Eucestoda</taxon>
        <taxon>Cyclophyllidea</taxon>
        <taxon>Hymenolepididae</taxon>
        <taxon>Hymenolepis</taxon>
    </lineage>
</organism>
<feature type="compositionally biased region" description="Basic residues" evidence="2">
    <location>
        <begin position="386"/>
        <end position="400"/>
    </location>
</feature>
<dbReference type="SUPFAM" id="SSF54928">
    <property type="entry name" value="RNA-binding domain, RBD"/>
    <property type="match status" value="1"/>
</dbReference>
<name>A0A564Z2V7_HYMDI</name>
<feature type="domain" description="RRM" evidence="3">
    <location>
        <begin position="1"/>
        <end position="76"/>
    </location>
</feature>
<evidence type="ECO:0000313" key="4">
    <source>
        <dbReference type="EMBL" id="VUZ53792.1"/>
    </source>
</evidence>
<evidence type="ECO:0000256" key="1">
    <source>
        <dbReference type="PROSITE-ProRule" id="PRU00176"/>
    </source>
</evidence>
<dbReference type="PROSITE" id="PS50102">
    <property type="entry name" value="RRM"/>
    <property type="match status" value="1"/>
</dbReference>
<evidence type="ECO:0000313" key="5">
    <source>
        <dbReference type="Proteomes" id="UP000321570"/>
    </source>
</evidence>
<dbReference type="GO" id="GO:0003723">
    <property type="term" value="F:RNA binding"/>
    <property type="evidence" value="ECO:0007669"/>
    <property type="project" value="UniProtKB-UniRule"/>
</dbReference>
<proteinExistence type="predicted"/>
<feature type="compositionally biased region" description="Polar residues" evidence="2">
    <location>
        <begin position="210"/>
        <end position="219"/>
    </location>
</feature>
<keyword evidence="1" id="KW-0694">RNA-binding</keyword>
<sequence>MSTDEVIDFLKGQLKDYGKVKYVHVPRFKTSGSLRGFAFVEFGSKKAADNALSTLAPTEYDLVRTPLIPASIKGRKTVGEAEGWMPKTAPYATSLSLSERLARQMVWRCCARRSKQERAAFRRLLHAGYRRPNPLDAEYHLITEGSTISAEEGKATEERRERLRLLPYSDWELWRTRFYQWQRAWVTRMNSKAEKLSAQAERKMRTVSIASTSKVTSPHSEPAANGSPHSTSLGLPSSYSPGTVVEVLWPVETKMMNQDLRKQMRHVRLAIEASVLQPHNLLHSVAHFDTQSSHQLLPLHRHQRLPSTLVDPNGTARVYIRFKEPQGAKTFVSAITESGTDSFQDGVDAKDAYRQRSSCSAEILEGEREAEYCAAIAASKAGAAERRRRAQAAKRRKKVKSQNAVSPP</sequence>
<evidence type="ECO:0000259" key="3">
    <source>
        <dbReference type="PROSITE" id="PS50102"/>
    </source>
</evidence>
<dbReference type="InterPro" id="IPR000504">
    <property type="entry name" value="RRM_dom"/>
</dbReference>
<dbReference type="InterPro" id="IPR012677">
    <property type="entry name" value="Nucleotide-bd_a/b_plait_sf"/>
</dbReference>
<gene>
    <name evidence="4" type="ORF">WMSIL1_LOCUS12091</name>
</gene>
<protein>
    <recommendedName>
        <fullName evidence="3">RRM domain-containing protein</fullName>
    </recommendedName>
</protein>
<feature type="region of interest" description="Disordered" evidence="2">
    <location>
        <begin position="381"/>
        <end position="408"/>
    </location>
</feature>
<feature type="region of interest" description="Disordered" evidence="2">
    <location>
        <begin position="210"/>
        <end position="236"/>
    </location>
</feature>
<accession>A0A564Z2V7</accession>
<dbReference type="AlphaFoldDB" id="A0A564Z2V7"/>
<keyword evidence="5" id="KW-1185">Reference proteome</keyword>
<dbReference type="Gene3D" id="3.30.70.330">
    <property type="match status" value="1"/>
</dbReference>
<evidence type="ECO:0000256" key="2">
    <source>
        <dbReference type="SAM" id="MobiDB-lite"/>
    </source>
</evidence>
<feature type="compositionally biased region" description="Polar residues" evidence="2">
    <location>
        <begin position="227"/>
        <end position="236"/>
    </location>
</feature>
<dbReference type="Pfam" id="PF00076">
    <property type="entry name" value="RRM_1"/>
    <property type="match status" value="1"/>
</dbReference>
<dbReference type="InterPro" id="IPR035979">
    <property type="entry name" value="RBD_domain_sf"/>
</dbReference>